<dbReference type="InterPro" id="IPR013783">
    <property type="entry name" value="Ig-like_fold"/>
</dbReference>
<dbReference type="CDD" id="cd16917">
    <property type="entry name" value="HATPase_UhpB-NarQ-NarX-like"/>
    <property type="match status" value="1"/>
</dbReference>
<dbReference type="Proteomes" id="UP000772618">
    <property type="component" value="Unassembled WGS sequence"/>
</dbReference>
<keyword evidence="4" id="KW-0808">Transferase</keyword>
<organism evidence="12 13">
    <name type="scientific">Chryseosolibacter indicus</name>
    <dbReference type="NCBI Taxonomy" id="2782351"/>
    <lineage>
        <taxon>Bacteria</taxon>
        <taxon>Pseudomonadati</taxon>
        <taxon>Bacteroidota</taxon>
        <taxon>Cytophagia</taxon>
        <taxon>Cytophagales</taxon>
        <taxon>Chryseotaleaceae</taxon>
        <taxon>Chryseosolibacter</taxon>
    </lineage>
</organism>
<evidence type="ECO:0000256" key="3">
    <source>
        <dbReference type="ARBA" id="ARBA00022553"/>
    </source>
</evidence>
<keyword evidence="5" id="KW-0547">Nucleotide-binding</keyword>
<feature type="transmembrane region" description="Helical" evidence="9">
    <location>
        <begin position="710"/>
        <end position="728"/>
    </location>
</feature>
<keyword evidence="10" id="KW-0732">Signal</keyword>
<dbReference type="InterPro" id="IPR003594">
    <property type="entry name" value="HATPase_dom"/>
</dbReference>
<keyword evidence="9" id="KW-0472">Membrane</keyword>
<dbReference type="PANTHER" id="PTHR24421:SF10">
    <property type="entry name" value="NITRATE_NITRITE SENSOR PROTEIN NARQ"/>
    <property type="match status" value="1"/>
</dbReference>
<accession>A0ABS5VX78</accession>
<evidence type="ECO:0000313" key="12">
    <source>
        <dbReference type="EMBL" id="MBT1705494.1"/>
    </source>
</evidence>
<dbReference type="Gene3D" id="2.130.10.10">
    <property type="entry name" value="YVTN repeat-like/Quinoprotein amine dehydrogenase"/>
    <property type="match status" value="3"/>
</dbReference>
<feature type="signal peptide" evidence="10">
    <location>
        <begin position="1"/>
        <end position="23"/>
    </location>
</feature>
<evidence type="ECO:0000256" key="9">
    <source>
        <dbReference type="SAM" id="Phobius"/>
    </source>
</evidence>
<dbReference type="EC" id="2.7.13.3" evidence="2"/>
<dbReference type="EMBL" id="JAHESD010000057">
    <property type="protein sequence ID" value="MBT1705494.1"/>
    <property type="molecule type" value="Genomic_DNA"/>
</dbReference>
<dbReference type="Pfam" id="PF02518">
    <property type="entry name" value="HATPase_c"/>
    <property type="match status" value="1"/>
</dbReference>
<evidence type="ECO:0000256" key="7">
    <source>
        <dbReference type="ARBA" id="ARBA00022840"/>
    </source>
</evidence>
<comment type="catalytic activity">
    <reaction evidence="1">
        <text>ATP + protein L-histidine = ADP + protein N-phospho-L-histidine.</text>
        <dbReference type="EC" id="2.7.13.3"/>
    </reaction>
</comment>
<dbReference type="SUPFAM" id="SSF63829">
    <property type="entry name" value="Calcium-dependent phosphotriesterase"/>
    <property type="match status" value="2"/>
</dbReference>
<evidence type="ECO:0000256" key="8">
    <source>
        <dbReference type="ARBA" id="ARBA00023012"/>
    </source>
</evidence>
<dbReference type="Gene3D" id="3.30.565.10">
    <property type="entry name" value="Histidine kinase-like ATPase, C-terminal domain"/>
    <property type="match status" value="1"/>
</dbReference>
<dbReference type="SMART" id="SM00387">
    <property type="entry name" value="HATPase_c"/>
    <property type="match status" value="1"/>
</dbReference>
<evidence type="ECO:0000256" key="5">
    <source>
        <dbReference type="ARBA" id="ARBA00022741"/>
    </source>
</evidence>
<keyword evidence="6" id="KW-0418">Kinase</keyword>
<keyword evidence="9" id="KW-0812">Transmembrane</keyword>
<evidence type="ECO:0000256" key="1">
    <source>
        <dbReference type="ARBA" id="ARBA00000085"/>
    </source>
</evidence>
<keyword evidence="7" id="KW-0067">ATP-binding</keyword>
<dbReference type="InterPro" id="IPR050482">
    <property type="entry name" value="Sensor_HK_TwoCompSys"/>
</dbReference>
<keyword evidence="13" id="KW-1185">Reference proteome</keyword>
<dbReference type="InterPro" id="IPR011712">
    <property type="entry name" value="Sig_transdc_His_kin_sub3_dim/P"/>
</dbReference>
<dbReference type="Pfam" id="PF07730">
    <property type="entry name" value="HisKA_3"/>
    <property type="match status" value="1"/>
</dbReference>
<dbReference type="InterPro" id="IPR011110">
    <property type="entry name" value="Reg_prop"/>
</dbReference>
<gene>
    <name evidence="12" type="ORF">KK060_19540</name>
</gene>
<evidence type="ECO:0000259" key="11">
    <source>
        <dbReference type="PROSITE" id="PS50109"/>
    </source>
</evidence>
<evidence type="ECO:0000256" key="4">
    <source>
        <dbReference type="ARBA" id="ARBA00022679"/>
    </source>
</evidence>
<dbReference type="Pfam" id="PF07494">
    <property type="entry name" value="Reg_prop"/>
    <property type="match status" value="1"/>
</dbReference>
<dbReference type="SUPFAM" id="SSF55874">
    <property type="entry name" value="ATPase domain of HSP90 chaperone/DNA topoisomerase II/histidine kinase"/>
    <property type="match status" value="1"/>
</dbReference>
<evidence type="ECO:0000313" key="13">
    <source>
        <dbReference type="Proteomes" id="UP000772618"/>
    </source>
</evidence>
<keyword evidence="8" id="KW-0902">Two-component regulatory system</keyword>
<comment type="caution">
    <text evidence="12">The sequence shown here is derived from an EMBL/GenBank/DDBJ whole genome shotgun (WGS) entry which is preliminary data.</text>
</comment>
<dbReference type="Gene3D" id="1.20.5.1930">
    <property type="match status" value="1"/>
</dbReference>
<evidence type="ECO:0000256" key="2">
    <source>
        <dbReference type="ARBA" id="ARBA00012438"/>
    </source>
</evidence>
<keyword evidence="3" id="KW-0597">Phosphoprotein</keyword>
<dbReference type="PROSITE" id="PS50109">
    <property type="entry name" value="HIS_KIN"/>
    <property type="match status" value="1"/>
</dbReference>
<dbReference type="InterPro" id="IPR015943">
    <property type="entry name" value="WD40/YVTN_repeat-like_dom_sf"/>
</dbReference>
<dbReference type="InterPro" id="IPR005467">
    <property type="entry name" value="His_kinase_dom"/>
</dbReference>
<protein>
    <recommendedName>
        <fullName evidence="2">histidine kinase</fullName>
        <ecNumber evidence="2">2.7.13.3</ecNumber>
    </recommendedName>
</protein>
<evidence type="ECO:0000256" key="6">
    <source>
        <dbReference type="ARBA" id="ARBA00022777"/>
    </source>
</evidence>
<sequence>MNWYKKSALVLTYLLLSAQFLFAQSFSFYNYTTLDGLPSNEIYDIYRDRRGFLWFATDNGVVKFDGKEMQTLHVKDGLPDPVIFSFFEDEKQRIWFRSYSGKLSYYEKGKIKIYKYNDKLLKSSSYGGLLSFIYDAKKEELHFSIRHYKGKIDSLGNVSSREIDLQSTIYYSRINNQYLITLSKNNTKFYQNIAINNKSYPISLSDTSNSNLVKCIIEWKGKTYLSTFNDLFEYDGNTVKRVLQGQSGIISLSIDKQDRLWVGRLVGGVECFYSNDFNRSWAPTIFSGLSVTKIVQGTSGDIWGSTLENGIYNIPNVNIQNYNLNISKVKSLTYSKDRIFIGDQKGGLAVYDTKTRKVIKLISMGSTIMSLFRDGKNNLWVSDLNKIYRFDNDLNITKSYENNNATDFFEDTEGLVWACGGLRVNKFDVEGREHRNIVLDMYRSILTKDSSIYLGGRTGLTVLDKALQHKKKIKEFNDYKISDLIQLNDSTILLATIGNGFILFNSKTYNYTQYNSNSKFIADNIHATLIKDSLLWLGTEKGLAVTSIPSLIENKPDFKYLGKKSGLISNTINYIAEGYKSIWAFSTNGFSVIPDSLFNKRTVRPIFYLNEIRINNREITTHNLKDLAHDQNDITISYHCIYYNNENLFLRYRIKENDNWIPTSNRKIELSSMAPNNYILRLEYSIDNINWHQALEPISCTINPPWWQQWYSIVSAIIILSILSYIYFRHQLSIYNQKNKLLKIINDHQQKLIQSEIVTLERERNRIAKELHDGVGTNLTAIKLMVNQLLNNHNDPMTNEVEDQFQIAIREIKDIIYGLTPPTLERYGLFAGLKNYISKLSGNIPINIALKTYGEESNKYELNIIIFRIIQELIANSIKHSQGKEITIHINSFKDIINIIYEDDGVGFSYNPVQHGLGLDNIESRIRSVNGSLKFESGKFGTSYNIDIPLESEPKEGEEPNILL</sequence>
<feature type="domain" description="Histidine kinase" evidence="11">
    <location>
        <begin position="866"/>
        <end position="952"/>
    </location>
</feature>
<dbReference type="InterPro" id="IPR036890">
    <property type="entry name" value="HATPase_C_sf"/>
</dbReference>
<dbReference type="Gene3D" id="2.60.40.10">
    <property type="entry name" value="Immunoglobulins"/>
    <property type="match status" value="1"/>
</dbReference>
<dbReference type="RefSeq" id="WP_254155440.1">
    <property type="nucleotide sequence ID" value="NZ_JAHESD010000057.1"/>
</dbReference>
<dbReference type="PANTHER" id="PTHR24421">
    <property type="entry name" value="NITRATE/NITRITE SENSOR PROTEIN NARX-RELATED"/>
    <property type="match status" value="1"/>
</dbReference>
<evidence type="ECO:0000256" key="10">
    <source>
        <dbReference type="SAM" id="SignalP"/>
    </source>
</evidence>
<reference evidence="12 13" key="1">
    <citation type="submission" date="2021-05" db="EMBL/GenBank/DDBJ databases">
        <title>A Polyphasic approach of four new species of the genus Ohtaekwangia: Ohtaekwangia histidinii sp. nov., Ohtaekwangia cretensis sp. nov., Ohtaekwangia indiensis sp. nov., Ohtaekwangia reichenbachii sp. nov. from diverse environment.</title>
        <authorList>
            <person name="Octaviana S."/>
        </authorList>
    </citation>
    <scope>NUCLEOTIDE SEQUENCE [LARGE SCALE GENOMIC DNA]</scope>
    <source>
        <strain evidence="12 13">PWU20</strain>
    </source>
</reference>
<proteinExistence type="predicted"/>
<name>A0ABS5VX78_9BACT</name>
<keyword evidence="9" id="KW-1133">Transmembrane helix</keyword>
<feature type="chain" id="PRO_5045206312" description="histidine kinase" evidence="10">
    <location>
        <begin position="24"/>
        <end position="964"/>
    </location>
</feature>